<gene>
    <name evidence="1" type="ORF">MDG893_20704</name>
</gene>
<proteinExistence type="predicted"/>
<dbReference type="EMBL" id="ABCP01000013">
    <property type="protein sequence ID" value="EDM47779.1"/>
    <property type="molecule type" value="Genomic_DNA"/>
</dbReference>
<sequence>MEQAARYTLAVASGALCQGPELLAERWARTPLHAAAP</sequence>
<name>A6F0L8_9GAMM</name>
<reference evidence="1 2" key="1">
    <citation type="submission" date="2007-06" db="EMBL/GenBank/DDBJ databases">
        <authorList>
            <person name="Green D."/>
            <person name="Ferriera S."/>
            <person name="Johnson J."/>
            <person name="Kravitz S."/>
            <person name="Beeson K."/>
            <person name="Sutton G."/>
            <person name="Rogers Y.-H."/>
            <person name="Friedman R."/>
            <person name="Frazier M."/>
            <person name="Venter J.C."/>
        </authorList>
    </citation>
    <scope>NUCLEOTIDE SEQUENCE [LARGE SCALE GENOMIC DNA]</scope>
    <source>
        <strain evidence="1 2">DG893</strain>
    </source>
</reference>
<accession>A6F0L8</accession>
<dbReference type="AlphaFoldDB" id="A6F0L8"/>
<comment type="caution">
    <text evidence="1">The sequence shown here is derived from an EMBL/GenBank/DDBJ whole genome shotgun (WGS) entry which is preliminary data.</text>
</comment>
<organism evidence="1 2">
    <name type="scientific">Marinobacter algicola DG893</name>
    <dbReference type="NCBI Taxonomy" id="443152"/>
    <lineage>
        <taxon>Bacteria</taxon>
        <taxon>Pseudomonadati</taxon>
        <taxon>Pseudomonadota</taxon>
        <taxon>Gammaproteobacteria</taxon>
        <taxon>Pseudomonadales</taxon>
        <taxon>Marinobacteraceae</taxon>
        <taxon>Marinobacter</taxon>
    </lineage>
</organism>
<protein>
    <submittedName>
        <fullName evidence="1">Uncharacterized protein</fullName>
    </submittedName>
</protein>
<dbReference type="Proteomes" id="UP000005856">
    <property type="component" value="Unassembled WGS sequence"/>
</dbReference>
<keyword evidence="2" id="KW-1185">Reference proteome</keyword>
<evidence type="ECO:0000313" key="2">
    <source>
        <dbReference type="Proteomes" id="UP000005856"/>
    </source>
</evidence>
<evidence type="ECO:0000313" key="1">
    <source>
        <dbReference type="EMBL" id="EDM47779.1"/>
    </source>
</evidence>